<proteinExistence type="predicted"/>
<dbReference type="AlphaFoldDB" id="U6L5C4"/>
<reference evidence="1" key="2">
    <citation type="submission" date="2013-10" db="EMBL/GenBank/DDBJ databases">
        <authorList>
            <person name="Aslett M."/>
        </authorList>
    </citation>
    <scope>NUCLEOTIDE SEQUENCE [LARGE SCALE GENOMIC DNA]</scope>
    <source>
        <strain evidence="1">Houghton</strain>
    </source>
</reference>
<gene>
    <name evidence="1" type="ORF">ETH_00037930</name>
</gene>
<sequence>MVHKHASSLLGPRAPFRPSHEGGALGALCSTAATTAAAAAAAAAGSAAAAASQQKFLLRQQQANTEAFHLPRRLPVWRQSHLQQQALQQQQQQQQRGFSFVQPHCVRRALPVSAAAIGSLSPSALCCLLRAAAAKGLKSGAFWREAERRLLFLANSLSPAAAAAAAAALATARRSNPLLLQRLELRAIETKN</sequence>
<dbReference type="GeneID" id="25256627"/>
<reference evidence="1" key="1">
    <citation type="submission" date="2013-10" db="EMBL/GenBank/DDBJ databases">
        <title>Genomic analysis of the causative agents of coccidiosis in chickens.</title>
        <authorList>
            <person name="Reid A.J."/>
            <person name="Blake D."/>
            <person name="Billington K."/>
            <person name="Browne H."/>
            <person name="Dunn M."/>
            <person name="Hung S."/>
            <person name="Kawahara F."/>
            <person name="Miranda-Saavedra D."/>
            <person name="Mourier T."/>
            <person name="Nagra H."/>
            <person name="Otto T.D."/>
            <person name="Rawlings N."/>
            <person name="Sanchez A."/>
            <person name="Sanders M."/>
            <person name="Subramaniam C."/>
            <person name="Tay Y."/>
            <person name="Dear P."/>
            <person name="Doerig C."/>
            <person name="Gruber A."/>
            <person name="Parkinson J."/>
            <person name="Shirley M."/>
            <person name="Wan K.L."/>
            <person name="Berriman M."/>
            <person name="Tomley F."/>
            <person name="Pain A."/>
        </authorList>
    </citation>
    <scope>NUCLEOTIDE SEQUENCE [LARGE SCALE GENOMIC DNA]</scope>
    <source>
        <strain evidence="1">Houghton</strain>
    </source>
</reference>
<keyword evidence="2" id="KW-1185">Reference proteome</keyword>
<name>U6L5C4_EIMTE</name>
<protein>
    <submittedName>
        <fullName evidence="1">Uncharacterized protein</fullName>
    </submittedName>
</protein>
<feature type="non-terminal residue" evidence="1">
    <location>
        <position position="192"/>
    </location>
</feature>
<dbReference type="RefSeq" id="XP_013235152.1">
    <property type="nucleotide sequence ID" value="XM_013379698.1"/>
</dbReference>
<dbReference type="VEuPathDB" id="ToxoDB:ETH_00037930"/>
<evidence type="ECO:0000313" key="1">
    <source>
        <dbReference type="EMBL" id="CDJ44403.1"/>
    </source>
</evidence>
<organism evidence="1 2">
    <name type="scientific">Eimeria tenella</name>
    <name type="common">Coccidian parasite</name>
    <dbReference type="NCBI Taxonomy" id="5802"/>
    <lineage>
        <taxon>Eukaryota</taxon>
        <taxon>Sar</taxon>
        <taxon>Alveolata</taxon>
        <taxon>Apicomplexa</taxon>
        <taxon>Conoidasida</taxon>
        <taxon>Coccidia</taxon>
        <taxon>Eucoccidiorida</taxon>
        <taxon>Eimeriorina</taxon>
        <taxon>Eimeriidae</taxon>
        <taxon>Eimeria</taxon>
    </lineage>
</organism>
<dbReference type="VEuPathDB" id="ToxoDB:ETH2_0539100"/>
<accession>U6L5C4</accession>
<dbReference type="Proteomes" id="UP000030747">
    <property type="component" value="Unassembled WGS sequence"/>
</dbReference>
<evidence type="ECO:0000313" key="2">
    <source>
        <dbReference type="Proteomes" id="UP000030747"/>
    </source>
</evidence>
<dbReference type="EMBL" id="HG677038">
    <property type="protein sequence ID" value="CDJ44403.1"/>
    <property type="molecule type" value="Genomic_DNA"/>
</dbReference>